<protein>
    <submittedName>
        <fullName evidence="1">Uncharacterized protein</fullName>
    </submittedName>
</protein>
<reference evidence="2" key="1">
    <citation type="journal article" date="2023" name="Front. Plant Sci.">
        <title>Chromosomal-level genome assembly of Melastoma candidum provides insights into trichome evolution.</title>
        <authorList>
            <person name="Zhong Y."/>
            <person name="Wu W."/>
            <person name="Sun C."/>
            <person name="Zou P."/>
            <person name="Liu Y."/>
            <person name="Dai S."/>
            <person name="Zhou R."/>
        </authorList>
    </citation>
    <scope>NUCLEOTIDE SEQUENCE [LARGE SCALE GENOMIC DNA]</scope>
</reference>
<dbReference type="EMBL" id="CM042883">
    <property type="protein sequence ID" value="KAI4373655.1"/>
    <property type="molecule type" value="Genomic_DNA"/>
</dbReference>
<accession>A0ACB9R4N2</accession>
<keyword evidence="2" id="KW-1185">Reference proteome</keyword>
<comment type="caution">
    <text evidence="1">The sequence shown here is derived from an EMBL/GenBank/DDBJ whole genome shotgun (WGS) entry which is preliminary data.</text>
</comment>
<evidence type="ECO:0000313" key="1">
    <source>
        <dbReference type="EMBL" id="KAI4373655.1"/>
    </source>
</evidence>
<proteinExistence type="predicted"/>
<sequence length="147" mass="16607">MKGESDRNETTGSCMEAQYFCFPHFLCHSTWRCFWTEIVAPGPQGIRTQGRLRHQGKEDILLPLILWRSAIKQLPIPANDCSVRFSILVKIVSGRVRAEVHDRMLSDVLQDDVHVLLPEVLWRSACVCLPEPAATNRPALARATGRT</sequence>
<evidence type="ECO:0000313" key="2">
    <source>
        <dbReference type="Proteomes" id="UP001057402"/>
    </source>
</evidence>
<gene>
    <name evidence="1" type="ORF">MLD38_011760</name>
</gene>
<organism evidence="1 2">
    <name type="scientific">Melastoma candidum</name>
    <dbReference type="NCBI Taxonomy" id="119954"/>
    <lineage>
        <taxon>Eukaryota</taxon>
        <taxon>Viridiplantae</taxon>
        <taxon>Streptophyta</taxon>
        <taxon>Embryophyta</taxon>
        <taxon>Tracheophyta</taxon>
        <taxon>Spermatophyta</taxon>
        <taxon>Magnoliopsida</taxon>
        <taxon>eudicotyledons</taxon>
        <taxon>Gunneridae</taxon>
        <taxon>Pentapetalae</taxon>
        <taxon>rosids</taxon>
        <taxon>malvids</taxon>
        <taxon>Myrtales</taxon>
        <taxon>Melastomataceae</taxon>
        <taxon>Melastomatoideae</taxon>
        <taxon>Melastomateae</taxon>
        <taxon>Melastoma</taxon>
    </lineage>
</organism>
<dbReference type="Proteomes" id="UP001057402">
    <property type="component" value="Chromosome 4"/>
</dbReference>
<name>A0ACB9R4N2_9MYRT</name>